<dbReference type="Proteomes" id="UP001237642">
    <property type="component" value="Unassembled WGS sequence"/>
</dbReference>
<dbReference type="GO" id="GO:0003723">
    <property type="term" value="F:RNA binding"/>
    <property type="evidence" value="ECO:0007669"/>
    <property type="project" value="UniProtKB-UniRule"/>
</dbReference>
<evidence type="ECO:0000256" key="1">
    <source>
        <dbReference type="PROSITE-ProRule" id="PRU00176"/>
    </source>
</evidence>
<dbReference type="InterPro" id="IPR012677">
    <property type="entry name" value="Nucleotide-bd_a/b_plait_sf"/>
</dbReference>
<feature type="domain" description="RRM" evidence="4">
    <location>
        <begin position="119"/>
        <end position="196"/>
    </location>
</feature>
<accession>A0AAD8H6T5</accession>
<dbReference type="CDD" id="cd00590">
    <property type="entry name" value="RRM_SF"/>
    <property type="match status" value="1"/>
</dbReference>
<evidence type="ECO:0000313" key="5">
    <source>
        <dbReference type="EMBL" id="KAK1360808.1"/>
    </source>
</evidence>
<dbReference type="EMBL" id="JAUIZM010000010">
    <property type="protein sequence ID" value="KAK1360808.1"/>
    <property type="molecule type" value="Genomic_DNA"/>
</dbReference>
<sequence length="520" mass="59140">MLWRILLKCIQILWIRKLWLSSGGGDRQAITDALNQIHWRTLKKGLTPYDEFVNPLGTRHDKGKKTFAEVVNYRQKGHDVVSQPSKVNNGWTLVTSKRNKKLNKIGNKRPIIQDNIQDTTIFMVNIPLEAKASNLWNFFKHCGQIKDIVLPKKRDKNNKRIGFIKTSTELEAGRIISNAKEFVGWGRRIILTINQVKNPVTTRDAVKKTAIHTNLNGSKVFVPKKVNNETVNIKNEDINTKMFEYTEAEVDDMVEEGLFESMVAFSWKEESSDSLQVNINKADIKGIIVVGLTERKFLLRKEEEGDWDNGLISKLSLWFSIIRKFHEKDLILPRTAWIECKGLPMNAWLEENLKAFTKKSGEWISWAYQVDDCNTFVNPLICVATSIWDMIECELIVLVKGKNYTLKFKEIPYIKSLLDGRMRPMSEGSGKRSVSTKYRCDFMDNKEVLKENVSLSNTSIIGNQESGVQIVKTGSGSIGSEASKSSSRVSETTLDKNSTLLFEPDKPLAVRSDSVVSGKD</sequence>
<dbReference type="SMART" id="SM00360">
    <property type="entry name" value="RRM"/>
    <property type="match status" value="1"/>
</dbReference>
<feature type="region of interest" description="Disordered" evidence="2">
    <location>
        <begin position="474"/>
        <end position="498"/>
    </location>
</feature>
<dbReference type="PROSITE" id="PS50102">
    <property type="entry name" value="RRM"/>
    <property type="match status" value="1"/>
</dbReference>
<proteinExistence type="predicted"/>
<dbReference type="Gene3D" id="3.30.70.330">
    <property type="match status" value="1"/>
</dbReference>
<reference evidence="5" key="2">
    <citation type="submission" date="2023-05" db="EMBL/GenBank/DDBJ databases">
        <authorList>
            <person name="Schelkunov M.I."/>
        </authorList>
    </citation>
    <scope>NUCLEOTIDE SEQUENCE</scope>
    <source>
        <strain evidence="5">Hsosn_3</strain>
        <tissue evidence="5">Leaf</tissue>
    </source>
</reference>
<feature type="chain" id="PRO_5041931699" description="RRM domain-containing protein" evidence="3">
    <location>
        <begin position="22"/>
        <end position="520"/>
    </location>
</feature>
<dbReference type="Pfam" id="PF00076">
    <property type="entry name" value="RRM_1"/>
    <property type="match status" value="1"/>
</dbReference>
<dbReference type="InterPro" id="IPR035979">
    <property type="entry name" value="RBD_domain_sf"/>
</dbReference>
<gene>
    <name evidence="5" type="ORF">POM88_045282</name>
</gene>
<evidence type="ECO:0000313" key="6">
    <source>
        <dbReference type="Proteomes" id="UP001237642"/>
    </source>
</evidence>
<evidence type="ECO:0000256" key="2">
    <source>
        <dbReference type="SAM" id="MobiDB-lite"/>
    </source>
</evidence>
<protein>
    <recommendedName>
        <fullName evidence="4">RRM domain-containing protein</fullName>
    </recommendedName>
</protein>
<dbReference type="AlphaFoldDB" id="A0AAD8H6T5"/>
<reference evidence="5" key="1">
    <citation type="submission" date="2023-02" db="EMBL/GenBank/DDBJ databases">
        <title>Genome of toxic invasive species Heracleum sosnowskyi carries increased number of genes despite the absence of recent whole-genome duplications.</title>
        <authorList>
            <person name="Schelkunov M."/>
            <person name="Shtratnikova V."/>
            <person name="Makarenko M."/>
            <person name="Klepikova A."/>
            <person name="Omelchenko D."/>
            <person name="Novikova G."/>
            <person name="Obukhova E."/>
            <person name="Bogdanov V."/>
            <person name="Penin A."/>
            <person name="Logacheva M."/>
        </authorList>
    </citation>
    <scope>NUCLEOTIDE SEQUENCE</scope>
    <source>
        <strain evidence="5">Hsosn_3</strain>
        <tissue evidence="5">Leaf</tissue>
    </source>
</reference>
<dbReference type="SUPFAM" id="SSF54928">
    <property type="entry name" value="RNA-binding domain, RBD"/>
    <property type="match status" value="1"/>
</dbReference>
<keyword evidence="1" id="KW-0694">RNA-binding</keyword>
<name>A0AAD8H6T5_9APIA</name>
<organism evidence="5 6">
    <name type="scientific">Heracleum sosnowskyi</name>
    <dbReference type="NCBI Taxonomy" id="360622"/>
    <lineage>
        <taxon>Eukaryota</taxon>
        <taxon>Viridiplantae</taxon>
        <taxon>Streptophyta</taxon>
        <taxon>Embryophyta</taxon>
        <taxon>Tracheophyta</taxon>
        <taxon>Spermatophyta</taxon>
        <taxon>Magnoliopsida</taxon>
        <taxon>eudicotyledons</taxon>
        <taxon>Gunneridae</taxon>
        <taxon>Pentapetalae</taxon>
        <taxon>asterids</taxon>
        <taxon>campanulids</taxon>
        <taxon>Apiales</taxon>
        <taxon>Apiaceae</taxon>
        <taxon>Apioideae</taxon>
        <taxon>apioid superclade</taxon>
        <taxon>Tordylieae</taxon>
        <taxon>Tordyliinae</taxon>
        <taxon>Heracleum</taxon>
    </lineage>
</organism>
<evidence type="ECO:0000259" key="4">
    <source>
        <dbReference type="PROSITE" id="PS50102"/>
    </source>
</evidence>
<dbReference type="InterPro" id="IPR000504">
    <property type="entry name" value="RRM_dom"/>
</dbReference>
<keyword evidence="3" id="KW-0732">Signal</keyword>
<keyword evidence="6" id="KW-1185">Reference proteome</keyword>
<feature type="compositionally biased region" description="Low complexity" evidence="2">
    <location>
        <begin position="474"/>
        <end position="490"/>
    </location>
</feature>
<feature type="signal peptide" evidence="3">
    <location>
        <begin position="1"/>
        <end position="21"/>
    </location>
</feature>
<comment type="caution">
    <text evidence="5">The sequence shown here is derived from an EMBL/GenBank/DDBJ whole genome shotgun (WGS) entry which is preliminary data.</text>
</comment>
<evidence type="ECO:0000256" key="3">
    <source>
        <dbReference type="SAM" id="SignalP"/>
    </source>
</evidence>